<dbReference type="Gene3D" id="3.40.50.1820">
    <property type="entry name" value="alpha/beta hydrolase"/>
    <property type="match status" value="2"/>
</dbReference>
<dbReference type="GO" id="GO:0016787">
    <property type="term" value="F:hydrolase activity"/>
    <property type="evidence" value="ECO:0007669"/>
    <property type="project" value="UniProtKB-KW"/>
</dbReference>
<dbReference type="InterPro" id="IPR002018">
    <property type="entry name" value="CarbesteraseB"/>
</dbReference>
<dbReference type="Proteomes" id="UP000265663">
    <property type="component" value="Unassembled WGS sequence"/>
</dbReference>
<dbReference type="EMBL" id="KE747824">
    <property type="protein sequence ID" value="RMZ70289.1"/>
    <property type="molecule type" value="Genomic_DNA"/>
</dbReference>
<dbReference type="SUPFAM" id="SSF53474">
    <property type="entry name" value="alpha/beta-Hydrolases"/>
    <property type="match status" value="1"/>
</dbReference>
<keyword evidence="6" id="KW-1185">Reference proteome</keyword>
<dbReference type="PANTHER" id="PTHR11559">
    <property type="entry name" value="CARBOXYLESTERASE"/>
    <property type="match status" value="1"/>
</dbReference>
<sequence>MPAACKAGRFVHCALHYIRLKLPSPLLLPTGDFAADVTWMRCLIPFSVFGLVSLALHVPNFETVATSNGEITGHRSPMASEVWEYLGIPYAQPPLGEQRFAVPKEYTSKEAASRYLRWSEPLLFINNLHGSDCPQQAAIQPDFPGFTPQAKSILNLFTASAGTQRSEDCLTLNIWSKPSLKSLVAKKPVFVLFHGGRFAGGNTNTPFANGQYLANNTDTIVVSVNYRLNIFGFPGGPNTDTNLGLRDQRLAVQWIQKNIIAFGGDAKKIVIAGQSSGGAAVDWWSYAYPQDPIVHGLMSTSGNAFSFPLNSHAKQVENWSLVSSLVGCNNTANATTTLSCMRSIPWHTLSLAASKIPPTPGGSPVRSTPPFYPIVDNETIFSPTTYPSLASTGRFAKLPYFHGHNDNEQGYYVIPAFAQGRNVTNEQAQKFLFESFVCPVSYEARARTAAGVKSWTYRYFGDWENTRLYPTSGAYHGSELHMILGGAEDMSGLPMEAAQKDTVTLVQSAVAAFTEDPEEGLLELGWPVFEPGRESWVQIAKGNSAGVGFVRAETYDAGCEEVVMGALQGES</sequence>
<dbReference type="InterPro" id="IPR019826">
    <property type="entry name" value="Carboxylesterase_B_AS"/>
</dbReference>
<evidence type="ECO:0000313" key="6">
    <source>
        <dbReference type="Proteomes" id="UP000265663"/>
    </source>
</evidence>
<proteinExistence type="inferred from homology"/>
<dbReference type="OrthoDB" id="408631at2759"/>
<dbReference type="InterPro" id="IPR050309">
    <property type="entry name" value="Type-B_Carboxylest/Lipase"/>
</dbReference>
<dbReference type="AlphaFoldDB" id="A0A3M7M7A7"/>
<dbReference type="Pfam" id="PF00135">
    <property type="entry name" value="COesterase"/>
    <property type="match status" value="1"/>
</dbReference>
<evidence type="ECO:0000313" key="5">
    <source>
        <dbReference type="EMBL" id="RMZ70289.1"/>
    </source>
</evidence>
<gene>
    <name evidence="5" type="ORF">GMOD_00000363</name>
</gene>
<evidence type="ECO:0000256" key="1">
    <source>
        <dbReference type="ARBA" id="ARBA00005964"/>
    </source>
</evidence>
<dbReference type="InterPro" id="IPR029058">
    <property type="entry name" value="AB_hydrolase_fold"/>
</dbReference>
<comment type="similarity">
    <text evidence="1 3">Belongs to the type-B carboxylesterase/lipase family.</text>
</comment>
<protein>
    <recommendedName>
        <fullName evidence="3">Carboxylic ester hydrolase</fullName>
        <ecNumber evidence="3">3.1.1.-</ecNumber>
    </recommendedName>
</protein>
<name>A0A3M7M7A7_9PLEO</name>
<evidence type="ECO:0000256" key="3">
    <source>
        <dbReference type="RuleBase" id="RU361235"/>
    </source>
</evidence>
<keyword evidence="2 3" id="KW-0378">Hydrolase</keyword>
<feature type="domain" description="Carboxylesterase type B" evidence="4">
    <location>
        <begin position="63"/>
        <end position="424"/>
    </location>
</feature>
<accession>A0A3M7M7A7</accession>
<organism evidence="5 6">
    <name type="scientific">Pyrenophora seminiperda CCB06</name>
    <dbReference type="NCBI Taxonomy" id="1302712"/>
    <lineage>
        <taxon>Eukaryota</taxon>
        <taxon>Fungi</taxon>
        <taxon>Dikarya</taxon>
        <taxon>Ascomycota</taxon>
        <taxon>Pezizomycotina</taxon>
        <taxon>Dothideomycetes</taxon>
        <taxon>Pleosporomycetidae</taxon>
        <taxon>Pleosporales</taxon>
        <taxon>Pleosporineae</taxon>
        <taxon>Pleosporaceae</taxon>
        <taxon>Pyrenophora</taxon>
    </lineage>
</organism>
<evidence type="ECO:0000256" key="2">
    <source>
        <dbReference type="ARBA" id="ARBA00022801"/>
    </source>
</evidence>
<evidence type="ECO:0000259" key="4">
    <source>
        <dbReference type="Pfam" id="PF00135"/>
    </source>
</evidence>
<dbReference type="EC" id="3.1.1.-" evidence="3"/>
<reference evidence="5 6" key="1">
    <citation type="journal article" date="2014" name="PLoS ONE">
        <title>De novo Genome Assembly of the Fungal Plant Pathogen Pyrenophora semeniperda.</title>
        <authorList>
            <person name="Soliai M.M."/>
            <person name="Meyer S.E."/>
            <person name="Udall J.A."/>
            <person name="Elzinga D.E."/>
            <person name="Hermansen R.A."/>
            <person name="Bodily P.M."/>
            <person name="Hart A.A."/>
            <person name="Coleman C.E."/>
        </authorList>
    </citation>
    <scope>NUCLEOTIDE SEQUENCE [LARGE SCALE GENOMIC DNA]</scope>
    <source>
        <strain evidence="5 6">CCB06</strain>
        <tissue evidence="5">Mycelium</tissue>
    </source>
</reference>
<dbReference type="PROSITE" id="PS00122">
    <property type="entry name" value="CARBOXYLESTERASE_B_1"/>
    <property type="match status" value="1"/>
</dbReference>